<gene>
    <name evidence="7" type="ORF">POTOM_056295</name>
</gene>
<dbReference type="PROSITE" id="PS00421">
    <property type="entry name" value="TM4_1"/>
    <property type="match status" value="1"/>
</dbReference>
<evidence type="ECO:0000313" key="7">
    <source>
        <dbReference type="EMBL" id="KAG6740826.1"/>
    </source>
</evidence>
<evidence type="ECO:0000256" key="2">
    <source>
        <dbReference type="ARBA" id="ARBA00006840"/>
    </source>
</evidence>
<dbReference type="OrthoDB" id="1892640at2759"/>
<evidence type="ECO:0000256" key="4">
    <source>
        <dbReference type="ARBA" id="ARBA00022989"/>
    </source>
</evidence>
<dbReference type="InterPro" id="IPR018499">
    <property type="entry name" value="Tetraspanin/Peripherin"/>
</dbReference>
<dbReference type="EMBL" id="JAAWWB010000035">
    <property type="protein sequence ID" value="KAG6740826.1"/>
    <property type="molecule type" value="Genomic_DNA"/>
</dbReference>
<organism evidence="7 8">
    <name type="scientific">Populus tomentosa</name>
    <name type="common">Chinese white poplar</name>
    <dbReference type="NCBI Taxonomy" id="118781"/>
    <lineage>
        <taxon>Eukaryota</taxon>
        <taxon>Viridiplantae</taxon>
        <taxon>Streptophyta</taxon>
        <taxon>Embryophyta</taxon>
        <taxon>Tracheophyta</taxon>
        <taxon>Spermatophyta</taxon>
        <taxon>Magnoliopsida</taxon>
        <taxon>eudicotyledons</taxon>
        <taxon>Gunneridae</taxon>
        <taxon>Pentapetalae</taxon>
        <taxon>rosids</taxon>
        <taxon>fabids</taxon>
        <taxon>Malpighiales</taxon>
        <taxon>Salicaceae</taxon>
        <taxon>Saliceae</taxon>
        <taxon>Populus</taxon>
    </lineage>
</organism>
<accession>A0A8X8BYA2</accession>
<dbReference type="AlphaFoldDB" id="A0A8X8BYA2"/>
<comment type="similarity">
    <text evidence="2">Belongs to the tetraspanin (TM4SF) family.</text>
</comment>
<feature type="transmembrane region" description="Helical" evidence="6">
    <location>
        <begin position="12"/>
        <end position="30"/>
    </location>
</feature>
<keyword evidence="4 6" id="KW-1133">Transmembrane helix</keyword>
<comment type="caution">
    <text evidence="7">The sequence shown here is derived from an EMBL/GenBank/DDBJ whole genome shotgun (WGS) entry which is preliminary data.</text>
</comment>
<dbReference type="Proteomes" id="UP000886885">
    <property type="component" value="Chromosome 18A"/>
</dbReference>
<name>A0A8X8BYA2_POPTO</name>
<dbReference type="Pfam" id="PF00335">
    <property type="entry name" value="Tetraspanin"/>
    <property type="match status" value="1"/>
</dbReference>
<keyword evidence="8" id="KW-1185">Reference proteome</keyword>
<keyword evidence="5 6" id="KW-0472">Membrane</keyword>
<evidence type="ECO:0000256" key="3">
    <source>
        <dbReference type="ARBA" id="ARBA00022692"/>
    </source>
</evidence>
<protein>
    <recommendedName>
        <fullName evidence="9">Tetraspanin-8-like</fullName>
    </recommendedName>
</protein>
<evidence type="ECO:0000256" key="6">
    <source>
        <dbReference type="SAM" id="Phobius"/>
    </source>
</evidence>
<feature type="transmembrane region" description="Helical" evidence="6">
    <location>
        <begin position="42"/>
        <end position="64"/>
    </location>
</feature>
<dbReference type="InterPro" id="IPR018503">
    <property type="entry name" value="Tetraspanin_CS"/>
</dbReference>
<reference evidence="7" key="1">
    <citation type="journal article" date="2020" name="bioRxiv">
        <title>Hybrid origin of Populus tomentosa Carr. identified through genome sequencing and phylogenomic analysis.</title>
        <authorList>
            <person name="An X."/>
            <person name="Gao K."/>
            <person name="Chen Z."/>
            <person name="Li J."/>
            <person name="Yang X."/>
            <person name="Yang X."/>
            <person name="Zhou J."/>
            <person name="Guo T."/>
            <person name="Zhao T."/>
            <person name="Huang S."/>
            <person name="Miao D."/>
            <person name="Khan W.U."/>
            <person name="Rao P."/>
            <person name="Ye M."/>
            <person name="Lei B."/>
            <person name="Liao W."/>
            <person name="Wang J."/>
            <person name="Ji L."/>
            <person name="Li Y."/>
            <person name="Guo B."/>
            <person name="Mustafa N.S."/>
            <person name="Li S."/>
            <person name="Yun Q."/>
            <person name="Keller S.R."/>
            <person name="Mao J."/>
            <person name="Zhang R."/>
            <person name="Strauss S.H."/>
        </authorList>
    </citation>
    <scope>NUCLEOTIDE SEQUENCE</scope>
    <source>
        <strain evidence="7">GM15</strain>
        <tissue evidence="7">Leaf</tissue>
    </source>
</reference>
<sequence>MFRLSNNLVGILNFITFLLSIPILWAGIWLKNKGTSECDKFFDTPVIILGVFLLLVSLAGLIGACCRVSWLLWTYLLVMFLLIVLLFCFTIFAFVVTNKGAGQVLSGKGYKEYKLGDYSNWLQKRVGNQKNWRKIKSCLIDAKVCSDFNQKFANDTVEVLYTRHLSALQLFLVYYSFRKESKNTFSILCWDSVACDPSYGADAGCCKPSDSCGFLYKSPTNWEKTSTNSTSDPDCAAWDNQADVLCFNCNSCKAGLLDNLRRDWKKVAVINIVFLVFLIIVYSVGCCAFRNNRRDNNSYSSGWKHP</sequence>
<evidence type="ECO:0008006" key="9">
    <source>
        <dbReference type="Google" id="ProtNLM"/>
    </source>
</evidence>
<dbReference type="GO" id="GO:0009734">
    <property type="term" value="P:auxin-activated signaling pathway"/>
    <property type="evidence" value="ECO:0007669"/>
    <property type="project" value="InterPro"/>
</dbReference>
<keyword evidence="3 6" id="KW-0812">Transmembrane</keyword>
<dbReference type="PANTHER" id="PTHR32191">
    <property type="entry name" value="TETRASPANIN-8-RELATED"/>
    <property type="match status" value="1"/>
</dbReference>
<feature type="transmembrane region" description="Helical" evidence="6">
    <location>
        <begin position="267"/>
        <end position="285"/>
    </location>
</feature>
<dbReference type="InterPro" id="IPR044991">
    <property type="entry name" value="TET_plant"/>
</dbReference>
<comment type="subcellular location">
    <subcellularLocation>
        <location evidence="1">Membrane</location>
        <topology evidence="1">Multi-pass membrane protein</topology>
    </subcellularLocation>
</comment>
<dbReference type="GO" id="GO:0016020">
    <property type="term" value="C:membrane"/>
    <property type="evidence" value="ECO:0007669"/>
    <property type="project" value="UniProtKB-SubCell"/>
</dbReference>
<evidence type="ECO:0000313" key="8">
    <source>
        <dbReference type="Proteomes" id="UP000886885"/>
    </source>
</evidence>
<proteinExistence type="inferred from homology"/>
<feature type="transmembrane region" description="Helical" evidence="6">
    <location>
        <begin position="70"/>
        <end position="96"/>
    </location>
</feature>
<evidence type="ECO:0000256" key="5">
    <source>
        <dbReference type="ARBA" id="ARBA00023136"/>
    </source>
</evidence>
<evidence type="ECO:0000256" key="1">
    <source>
        <dbReference type="ARBA" id="ARBA00004141"/>
    </source>
</evidence>